<gene>
    <name evidence="3" type="ORF">JGUZn3_03040</name>
</gene>
<reference evidence="3 4" key="1">
    <citation type="submission" date="2020-08" db="EMBL/GenBank/DDBJ databases">
        <title>Complete genome sequence of Entomobacter blattae G55GP.</title>
        <authorList>
            <person name="Poehlein A."/>
            <person name="Guzman J."/>
            <person name="Daniel R."/>
            <person name="Vilcinskas A."/>
        </authorList>
    </citation>
    <scope>NUCLEOTIDE SEQUENCE [LARGE SCALE GENOMIC DNA]</scope>
    <source>
        <strain evidence="3 4">G55GP</strain>
    </source>
</reference>
<name>A0A7H1NP51_9PROT</name>
<proteinExistence type="predicted"/>
<keyword evidence="2" id="KW-0732">Signal</keyword>
<dbReference type="KEGG" id="ebla:JGUZn3_03040"/>
<dbReference type="RefSeq" id="WP_203414013.1">
    <property type="nucleotide sequence ID" value="NZ_CP060244.1"/>
</dbReference>
<accession>A0A7H1NP51</accession>
<evidence type="ECO:0000256" key="2">
    <source>
        <dbReference type="SAM" id="SignalP"/>
    </source>
</evidence>
<dbReference type="AlphaFoldDB" id="A0A7H1NP51"/>
<feature type="chain" id="PRO_5028962210" description="EexN family lipoprotein" evidence="2">
    <location>
        <begin position="22"/>
        <end position="103"/>
    </location>
</feature>
<organism evidence="3 4">
    <name type="scientific">Entomobacter blattae</name>
    <dbReference type="NCBI Taxonomy" id="2762277"/>
    <lineage>
        <taxon>Bacteria</taxon>
        <taxon>Pseudomonadati</taxon>
        <taxon>Pseudomonadota</taxon>
        <taxon>Alphaproteobacteria</taxon>
        <taxon>Acetobacterales</taxon>
        <taxon>Acetobacteraceae</taxon>
        <taxon>Entomobacter</taxon>
    </lineage>
</organism>
<dbReference type="EMBL" id="CP060244">
    <property type="protein sequence ID" value="QNT77561.1"/>
    <property type="molecule type" value="Genomic_DNA"/>
</dbReference>
<evidence type="ECO:0008006" key="5">
    <source>
        <dbReference type="Google" id="ProtNLM"/>
    </source>
</evidence>
<sequence>MKKITRTCALSLFTIPLLLSACEKKAQTKEWYTNHKEERLARIEDCKTDAEKMITLDCRNAFEANVDIMAFGKKGDTGQSIDITKGFNLPKKENTNKDKEPDK</sequence>
<dbReference type="InterPro" id="IPR047937">
    <property type="entry name" value="Eex_IncN-like"/>
</dbReference>
<evidence type="ECO:0000313" key="4">
    <source>
        <dbReference type="Proteomes" id="UP000516349"/>
    </source>
</evidence>
<dbReference type="NCBIfam" id="NF033894">
    <property type="entry name" value="Eex_IncN"/>
    <property type="match status" value="1"/>
</dbReference>
<protein>
    <recommendedName>
        <fullName evidence="5">EexN family lipoprotein</fullName>
    </recommendedName>
</protein>
<feature type="compositionally biased region" description="Basic and acidic residues" evidence="1">
    <location>
        <begin position="90"/>
        <end position="103"/>
    </location>
</feature>
<dbReference type="Proteomes" id="UP000516349">
    <property type="component" value="Chromosome"/>
</dbReference>
<keyword evidence="4" id="KW-1185">Reference proteome</keyword>
<dbReference type="PROSITE" id="PS51257">
    <property type="entry name" value="PROKAR_LIPOPROTEIN"/>
    <property type="match status" value="1"/>
</dbReference>
<evidence type="ECO:0000256" key="1">
    <source>
        <dbReference type="SAM" id="MobiDB-lite"/>
    </source>
</evidence>
<feature type="signal peptide" evidence="2">
    <location>
        <begin position="1"/>
        <end position="21"/>
    </location>
</feature>
<evidence type="ECO:0000313" key="3">
    <source>
        <dbReference type="EMBL" id="QNT77561.1"/>
    </source>
</evidence>
<feature type="region of interest" description="Disordered" evidence="1">
    <location>
        <begin position="83"/>
        <end position="103"/>
    </location>
</feature>